<dbReference type="EMBL" id="BQNB010019167">
    <property type="protein sequence ID" value="GJT82434.1"/>
    <property type="molecule type" value="Genomic_DNA"/>
</dbReference>
<evidence type="ECO:0000256" key="12">
    <source>
        <dbReference type="ARBA" id="ARBA00022932"/>
    </source>
</evidence>
<keyword evidence="2" id="KW-0808">Transferase</keyword>
<dbReference type="Gene3D" id="3.10.10.10">
    <property type="entry name" value="HIV Type 1 Reverse Transcriptase, subunit A, domain 1"/>
    <property type="match status" value="2"/>
</dbReference>
<dbReference type="PROSITE" id="PS50994">
    <property type="entry name" value="INTEGRASE"/>
    <property type="match status" value="1"/>
</dbReference>
<keyword evidence="8" id="KW-0378">Hydrolase</keyword>
<dbReference type="Pfam" id="PF08284">
    <property type="entry name" value="RVP_2"/>
    <property type="match status" value="1"/>
</dbReference>
<dbReference type="CDD" id="cd01647">
    <property type="entry name" value="RT_LTR"/>
    <property type="match status" value="1"/>
</dbReference>
<dbReference type="Gene3D" id="3.30.420.10">
    <property type="entry name" value="Ribonuclease H-like superfamily/Ribonuclease H"/>
    <property type="match status" value="1"/>
</dbReference>
<evidence type="ECO:0000256" key="13">
    <source>
        <dbReference type="ARBA" id="ARBA00023125"/>
    </source>
</evidence>
<dbReference type="InterPro" id="IPR043128">
    <property type="entry name" value="Rev_trsase/Diguanyl_cyclase"/>
</dbReference>
<evidence type="ECO:0000313" key="18">
    <source>
        <dbReference type="Proteomes" id="UP001151760"/>
    </source>
</evidence>
<keyword evidence="9" id="KW-0460">Magnesium</keyword>
<dbReference type="Gene3D" id="1.10.340.70">
    <property type="match status" value="1"/>
</dbReference>
<dbReference type="Proteomes" id="UP001151760">
    <property type="component" value="Unassembled WGS sequence"/>
</dbReference>
<reference evidence="17" key="2">
    <citation type="submission" date="2022-01" db="EMBL/GenBank/DDBJ databases">
        <authorList>
            <person name="Yamashiro T."/>
            <person name="Shiraishi A."/>
            <person name="Satake H."/>
            <person name="Nakayama K."/>
        </authorList>
    </citation>
    <scope>NUCLEOTIDE SEQUENCE</scope>
</reference>
<sequence>MPVEIGSFDVIIGMDWLTKYHAVIVCDEKIICIPFGNKILIVRGSGSNNRYESRLNIISCTKNQKYLLKGCQVFLAHITTKKAKDKLEEKRLEDVPIVQDFPKVFSEDFSEFLDQLQELSDKGFIRPSPSPWGAPVLFVKKKNGSFRMVDVYSKIDLGSGYHQLRVREENIPKTAFKTRYGHYEFQVMSFGLTNALAVFMDHMNRNKQEHEEHLKLILELLKNEELYAKFSKCEFWIPKVKFLGHVIDSQGIHMDPAKINAPILALPERAENFIIYSDASHEGLGAVLIQNEKVIAYASRQLKIHEKNYTTHDLELGAIVFALRVWRHYLYETKCTRFTDHKSLQHILDQKKLNIRQCRWLELLSDYDCEIHYHLGKANVMADALSRKERIKPLRVQALVMTIGLDLPKQILKAQTKARKPENLEAKDVGGMQIENSRESNKPRKEKLEPRADGTLCLNNKSWLPCYGDLKTLIMHESHKSKYSVYPGFDKMYQDIKKLYWWPNMKADIATYVSKCLTCLKVKAEHQKPSGLLVQPGFLSGSGIISPWISSPNSQERQINMIATVLERSSHETWIPVSIICDSDSRFTSNFRRAFQKALGTRLDMSTAYHPQTDWQSEITIQTLEDMLRACVIDFGNGWDKHLPLIEVSYKNSYHTSIKAAPFEALYGRKCRSPVSWAEKSYANVRRKPLEFQKGDRVLLKVSPWKGVIRFGKQGKLNPRYIRPFKVLAKVVTVAYRLELPQQLSRVHSTFHVSNLKKCLSDEPLAISLDEIHIDDKLHFVEEPTKIMDREVKRLKQSRIPIIKVRWNSRRGPEFTWERKDQFRKKYPHLFTKTASSTSAAS</sequence>
<keyword evidence="10" id="KW-0229">DNA integration</keyword>
<dbReference type="Pfam" id="PF17921">
    <property type="entry name" value="Integrase_H2C2"/>
    <property type="match status" value="1"/>
</dbReference>
<evidence type="ECO:0000256" key="9">
    <source>
        <dbReference type="ARBA" id="ARBA00022842"/>
    </source>
</evidence>
<evidence type="ECO:0000256" key="2">
    <source>
        <dbReference type="ARBA" id="ARBA00022679"/>
    </source>
</evidence>
<dbReference type="InterPro" id="IPR036397">
    <property type="entry name" value="RNaseH_sf"/>
</dbReference>
<dbReference type="Gene3D" id="3.30.70.270">
    <property type="match status" value="2"/>
</dbReference>
<protein>
    <submittedName>
        <fullName evidence="17">Reverse transcriptase domain-containing protein</fullName>
    </submittedName>
</protein>
<keyword evidence="6" id="KW-0064">Aspartyl protease</keyword>
<dbReference type="CDD" id="cd09274">
    <property type="entry name" value="RNase_HI_RT_Ty3"/>
    <property type="match status" value="1"/>
</dbReference>
<organism evidence="17 18">
    <name type="scientific">Tanacetum coccineum</name>
    <dbReference type="NCBI Taxonomy" id="301880"/>
    <lineage>
        <taxon>Eukaryota</taxon>
        <taxon>Viridiplantae</taxon>
        <taxon>Streptophyta</taxon>
        <taxon>Embryophyta</taxon>
        <taxon>Tracheophyta</taxon>
        <taxon>Spermatophyta</taxon>
        <taxon>Magnoliopsida</taxon>
        <taxon>eudicotyledons</taxon>
        <taxon>Gunneridae</taxon>
        <taxon>Pentapetalae</taxon>
        <taxon>asterids</taxon>
        <taxon>campanulids</taxon>
        <taxon>Asterales</taxon>
        <taxon>Asteraceae</taxon>
        <taxon>Asteroideae</taxon>
        <taxon>Anthemideae</taxon>
        <taxon>Anthemidinae</taxon>
        <taxon>Tanacetum</taxon>
    </lineage>
</organism>
<keyword evidence="18" id="KW-1185">Reference proteome</keyword>
<keyword evidence="3" id="KW-0548">Nucleotidyltransferase</keyword>
<gene>
    <name evidence="17" type="ORF">Tco_1056776</name>
</gene>
<keyword evidence="11 17" id="KW-0695">RNA-directed DNA polymerase</keyword>
<keyword evidence="5" id="KW-0479">Metal-binding</keyword>
<dbReference type="InterPro" id="IPR043502">
    <property type="entry name" value="DNA/RNA_pol_sf"/>
</dbReference>
<feature type="region of interest" description="Disordered" evidence="15">
    <location>
        <begin position="418"/>
        <end position="449"/>
    </location>
</feature>
<accession>A0ABQ5H3P6</accession>
<evidence type="ECO:0000256" key="6">
    <source>
        <dbReference type="ARBA" id="ARBA00022750"/>
    </source>
</evidence>
<dbReference type="PANTHER" id="PTHR37984">
    <property type="entry name" value="PROTEIN CBG26694"/>
    <property type="match status" value="1"/>
</dbReference>
<keyword evidence="1" id="KW-0645">Protease</keyword>
<evidence type="ECO:0000256" key="15">
    <source>
        <dbReference type="SAM" id="MobiDB-lite"/>
    </source>
</evidence>
<evidence type="ECO:0000256" key="7">
    <source>
        <dbReference type="ARBA" id="ARBA00022759"/>
    </source>
</evidence>
<dbReference type="InterPro" id="IPR041373">
    <property type="entry name" value="RT_RNaseH"/>
</dbReference>
<feature type="compositionally biased region" description="Basic and acidic residues" evidence="15">
    <location>
        <begin position="419"/>
        <end position="428"/>
    </location>
</feature>
<dbReference type="SUPFAM" id="SSF53098">
    <property type="entry name" value="Ribonuclease H-like"/>
    <property type="match status" value="1"/>
</dbReference>
<dbReference type="PANTHER" id="PTHR37984:SF5">
    <property type="entry name" value="PROTEIN NYNRIN-LIKE"/>
    <property type="match status" value="1"/>
</dbReference>
<feature type="compositionally biased region" description="Basic and acidic residues" evidence="15">
    <location>
        <begin position="436"/>
        <end position="449"/>
    </location>
</feature>
<dbReference type="Pfam" id="PF17917">
    <property type="entry name" value="RT_RNaseH"/>
    <property type="match status" value="1"/>
</dbReference>
<evidence type="ECO:0000259" key="16">
    <source>
        <dbReference type="PROSITE" id="PS50994"/>
    </source>
</evidence>
<dbReference type="Pfam" id="PF24626">
    <property type="entry name" value="SH3_Tf2-1"/>
    <property type="match status" value="1"/>
</dbReference>
<keyword evidence="4" id="KW-0540">Nuclease</keyword>
<evidence type="ECO:0000256" key="14">
    <source>
        <dbReference type="ARBA" id="ARBA00023172"/>
    </source>
</evidence>
<evidence type="ECO:0000256" key="11">
    <source>
        <dbReference type="ARBA" id="ARBA00022918"/>
    </source>
</evidence>
<feature type="domain" description="Integrase catalytic" evidence="16">
    <location>
        <begin position="549"/>
        <end position="670"/>
    </location>
</feature>
<dbReference type="InterPro" id="IPR050951">
    <property type="entry name" value="Retrovirus_Pol_polyprotein"/>
</dbReference>
<reference evidence="17" key="1">
    <citation type="journal article" date="2022" name="Int. J. Mol. Sci.">
        <title>Draft Genome of Tanacetum Coccineum: Genomic Comparison of Closely Related Tanacetum-Family Plants.</title>
        <authorList>
            <person name="Yamashiro T."/>
            <person name="Shiraishi A."/>
            <person name="Nakayama K."/>
            <person name="Satake H."/>
        </authorList>
    </citation>
    <scope>NUCLEOTIDE SEQUENCE</scope>
</reference>
<dbReference type="InterPro" id="IPR041588">
    <property type="entry name" value="Integrase_H2C2"/>
</dbReference>
<evidence type="ECO:0000256" key="10">
    <source>
        <dbReference type="ARBA" id="ARBA00022908"/>
    </source>
</evidence>
<keyword evidence="14" id="KW-0233">DNA recombination</keyword>
<dbReference type="InterPro" id="IPR056924">
    <property type="entry name" value="SH3_Tf2-1"/>
</dbReference>
<keyword evidence="13" id="KW-0238">DNA-binding</keyword>
<dbReference type="GO" id="GO:0003964">
    <property type="term" value="F:RNA-directed DNA polymerase activity"/>
    <property type="evidence" value="ECO:0007669"/>
    <property type="project" value="UniProtKB-KW"/>
</dbReference>
<name>A0ABQ5H3P6_9ASTR</name>
<evidence type="ECO:0000313" key="17">
    <source>
        <dbReference type="EMBL" id="GJT82434.1"/>
    </source>
</evidence>
<proteinExistence type="predicted"/>
<evidence type="ECO:0000256" key="8">
    <source>
        <dbReference type="ARBA" id="ARBA00022801"/>
    </source>
</evidence>
<dbReference type="InterPro" id="IPR012337">
    <property type="entry name" value="RNaseH-like_sf"/>
</dbReference>
<comment type="caution">
    <text evidence="17">The sequence shown here is derived from an EMBL/GenBank/DDBJ whole genome shotgun (WGS) entry which is preliminary data.</text>
</comment>
<evidence type="ECO:0000256" key="3">
    <source>
        <dbReference type="ARBA" id="ARBA00022695"/>
    </source>
</evidence>
<dbReference type="InterPro" id="IPR001584">
    <property type="entry name" value="Integrase_cat-core"/>
</dbReference>
<keyword evidence="12" id="KW-0239">DNA-directed DNA polymerase</keyword>
<evidence type="ECO:0000256" key="5">
    <source>
        <dbReference type="ARBA" id="ARBA00022723"/>
    </source>
</evidence>
<evidence type="ECO:0000256" key="4">
    <source>
        <dbReference type="ARBA" id="ARBA00022722"/>
    </source>
</evidence>
<evidence type="ECO:0000256" key="1">
    <source>
        <dbReference type="ARBA" id="ARBA00022670"/>
    </source>
</evidence>
<keyword evidence="7" id="KW-0255">Endonuclease</keyword>
<dbReference type="SUPFAM" id="SSF56672">
    <property type="entry name" value="DNA/RNA polymerases"/>
    <property type="match status" value="1"/>
</dbReference>